<protein>
    <recommendedName>
        <fullName evidence="3">beta-lactamase</fullName>
        <ecNumber evidence="3">3.5.2.6</ecNumber>
    </recommendedName>
</protein>
<dbReference type="GO" id="GO:0008800">
    <property type="term" value="F:beta-lactamase activity"/>
    <property type="evidence" value="ECO:0007669"/>
    <property type="project" value="UniProtKB-EC"/>
</dbReference>
<evidence type="ECO:0000313" key="5">
    <source>
        <dbReference type="EMBL" id="SOC79380.1"/>
    </source>
</evidence>
<gene>
    <name evidence="5" type="ORF">SAMN06296241_0903</name>
</gene>
<comment type="similarity">
    <text evidence="2">Belongs to the class-A beta-lactamase family.</text>
</comment>
<feature type="domain" description="Beta-lactamase class A catalytic" evidence="4">
    <location>
        <begin position="49"/>
        <end position="262"/>
    </location>
</feature>
<dbReference type="InterPro" id="IPR012338">
    <property type="entry name" value="Beta-lactam/transpept-like"/>
</dbReference>
<dbReference type="GO" id="GO:0030655">
    <property type="term" value="P:beta-lactam antibiotic catabolic process"/>
    <property type="evidence" value="ECO:0007669"/>
    <property type="project" value="InterPro"/>
</dbReference>
<evidence type="ECO:0000256" key="2">
    <source>
        <dbReference type="ARBA" id="ARBA00009009"/>
    </source>
</evidence>
<evidence type="ECO:0000313" key="6">
    <source>
        <dbReference type="Proteomes" id="UP000219193"/>
    </source>
</evidence>
<dbReference type="OrthoDB" id="9772863at2"/>
<accession>A0A285X1Y8</accession>
<keyword evidence="6" id="KW-1185">Reference proteome</keyword>
<dbReference type="InterPro" id="IPR045155">
    <property type="entry name" value="Beta-lactam_cat"/>
</dbReference>
<evidence type="ECO:0000259" key="4">
    <source>
        <dbReference type="Pfam" id="PF13354"/>
    </source>
</evidence>
<comment type="catalytic activity">
    <reaction evidence="1">
        <text>a beta-lactam + H2O = a substituted beta-amino acid</text>
        <dbReference type="Rhea" id="RHEA:20401"/>
        <dbReference type="ChEBI" id="CHEBI:15377"/>
        <dbReference type="ChEBI" id="CHEBI:35627"/>
        <dbReference type="ChEBI" id="CHEBI:140347"/>
        <dbReference type="EC" id="3.5.2.6"/>
    </reaction>
</comment>
<sequence length="301" mass="33013">MKSIGYLFVIISLLYGNSLFAQKSNQEMLKQKTEQRLQEIFNTSPAITGLVAVDLTSGEKIGWNSEVQFPQASSIKIPVLMEVFKQAHEGKFSLSDPLPLTSENTVGGTGILKHLEDPAALSIKNLGILMIALSDNSATNALIDLVGMSEVNSTLKSLGMTNTLLQRKMMNSEASARGEENLATPADAAKILQLLYKGEFVSPEVSNEILDILKMTDREDSRLAAGIPENVPIAFKPGFISGVSTEWTIVLLEQRPYAVALMESNKLPGEAERVMEEVSEILFNYFWRIGSASEYGTYVDQ</sequence>
<evidence type="ECO:0000256" key="3">
    <source>
        <dbReference type="ARBA" id="ARBA00012865"/>
    </source>
</evidence>
<organism evidence="5 6">
    <name type="scientific">Salinimicrobium sediminis</name>
    <dbReference type="NCBI Taxonomy" id="1343891"/>
    <lineage>
        <taxon>Bacteria</taxon>
        <taxon>Pseudomonadati</taxon>
        <taxon>Bacteroidota</taxon>
        <taxon>Flavobacteriia</taxon>
        <taxon>Flavobacteriales</taxon>
        <taxon>Flavobacteriaceae</taxon>
        <taxon>Salinimicrobium</taxon>
    </lineage>
</organism>
<dbReference type="Proteomes" id="UP000219193">
    <property type="component" value="Unassembled WGS sequence"/>
</dbReference>
<dbReference type="RefSeq" id="WP_097055114.1">
    <property type="nucleotide sequence ID" value="NZ_OCMF01000001.1"/>
</dbReference>
<name>A0A285X1Y8_9FLAO</name>
<evidence type="ECO:0000256" key="1">
    <source>
        <dbReference type="ARBA" id="ARBA00001526"/>
    </source>
</evidence>
<dbReference type="EC" id="3.5.2.6" evidence="3"/>
<proteinExistence type="inferred from homology"/>
<reference evidence="6" key="1">
    <citation type="submission" date="2017-09" db="EMBL/GenBank/DDBJ databases">
        <authorList>
            <person name="Varghese N."/>
            <person name="Submissions S."/>
        </authorList>
    </citation>
    <scope>NUCLEOTIDE SEQUENCE [LARGE SCALE GENOMIC DNA]</scope>
    <source>
        <strain evidence="6">CGMCC 1.12641</strain>
    </source>
</reference>
<dbReference type="Pfam" id="PF13354">
    <property type="entry name" value="Beta-lactamase2"/>
    <property type="match status" value="1"/>
</dbReference>
<dbReference type="GO" id="GO:0046677">
    <property type="term" value="P:response to antibiotic"/>
    <property type="evidence" value="ECO:0007669"/>
    <property type="project" value="InterPro"/>
</dbReference>
<dbReference type="Gene3D" id="3.40.710.10">
    <property type="entry name" value="DD-peptidase/beta-lactamase superfamily"/>
    <property type="match status" value="1"/>
</dbReference>
<dbReference type="InterPro" id="IPR000871">
    <property type="entry name" value="Beta-lactam_class-A"/>
</dbReference>
<dbReference type="PANTHER" id="PTHR35333">
    <property type="entry name" value="BETA-LACTAMASE"/>
    <property type="match status" value="1"/>
</dbReference>
<dbReference type="EMBL" id="OCMF01000001">
    <property type="protein sequence ID" value="SOC79380.1"/>
    <property type="molecule type" value="Genomic_DNA"/>
</dbReference>
<dbReference type="AlphaFoldDB" id="A0A285X1Y8"/>
<dbReference type="PANTHER" id="PTHR35333:SF3">
    <property type="entry name" value="BETA-LACTAMASE-TYPE TRANSPEPTIDASE FOLD CONTAINING PROTEIN"/>
    <property type="match status" value="1"/>
</dbReference>
<dbReference type="SUPFAM" id="SSF56601">
    <property type="entry name" value="beta-lactamase/transpeptidase-like"/>
    <property type="match status" value="1"/>
</dbReference>